<dbReference type="GO" id="GO:0019888">
    <property type="term" value="F:protein phosphatase regulator activity"/>
    <property type="evidence" value="ECO:0007669"/>
    <property type="project" value="TreeGrafter"/>
</dbReference>
<name>A0A6S7G8Y1_PARCT</name>
<evidence type="ECO:0000313" key="1">
    <source>
        <dbReference type="EMBL" id="CAB3989854.1"/>
    </source>
</evidence>
<dbReference type="EMBL" id="CACRXK020001562">
    <property type="protein sequence ID" value="CAB3989854.1"/>
    <property type="molecule type" value="Genomic_DNA"/>
</dbReference>
<organism evidence="1 2">
    <name type="scientific">Paramuricea clavata</name>
    <name type="common">Red gorgonian</name>
    <name type="synonym">Violescent sea-whip</name>
    <dbReference type="NCBI Taxonomy" id="317549"/>
    <lineage>
        <taxon>Eukaryota</taxon>
        <taxon>Metazoa</taxon>
        <taxon>Cnidaria</taxon>
        <taxon>Anthozoa</taxon>
        <taxon>Octocorallia</taxon>
        <taxon>Malacalcyonacea</taxon>
        <taxon>Plexauridae</taxon>
        <taxon>Paramuricea</taxon>
    </lineage>
</organism>
<dbReference type="Proteomes" id="UP001152795">
    <property type="component" value="Unassembled WGS sequence"/>
</dbReference>
<reference evidence="1" key="1">
    <citation type="submission" date="2020-04" db="EMBL/GenBank/DDBJ databases">
        <authorList>
            <person name="Alioto T."/>
            <person name="Alioto T."/>
            <person name="Gomez Garrido J."/>
        </authorList>
    </citation>
    <scope>NUCLEOTIDE SEQUENCE</scope>
    <source>
        <strain evidence="1">A484AB</strain>
    </source>
</reference>
<keyword evidence="2" id="KW-1185">Reference proteome</keyword>
<dbReference type="GO" id="GO:0005829">
    <property type="term" value="C:cytosol"/>
    <property type="evidence" value="ECO:0007669"/>
    <property type="project" value="TreeGrafter"/>
</dbReference>
<evidence type="ECO:0000313" key="2">
    <source>
        <dbReference type="Proteomes" id="UP001152795"/>
    </source>
</evidence>
<dbReference type="InterPro" id="IPR039918">
    <property type="entry name" value="PPP4R4"/>
</dbReference>
<protein>
    <submittedName>
        <fullName evidence="1">Uncharacterized protein</fullName>
    </submittedName>
</protein>
<dbReference type="OrthoDB" id="340346at2759"/>
<sequence length="157" mass="17743">MDWPYCGFGSFGQNELYGDFGGLREEEVEELRSERTIKSGLKSAEEIERLTVDENLTEIERAVLLLSSGIEAQKVSVINNLPSLFEHNANDAIKQVMPLVRELLYIAPVEIQLVASRVYCHIIENGLLPIYAFTSTFLPTILSNMENKDPGWFGNYL</sequence>
<accession>A0A6S7G8Y1</accession>
<dbReference type="AlphaFoldDB" id="A0A6S7G8Y1"/>
<proteinExistence type="predicted"/>
<dbReference type="GO" id="GO:0008287">
    <property type="term" value="C:protein serine/threonine phosphatase complex"/>
    <property type="evidence" value="ECO:0007669"/>
    <property type="project" value="TreeGrafter"/>
</dbReference>
<gene>
    <name evidence="1" type="ORF">PACLA_8A084908</name>
</gene>
<dbReference type="PANTHER" id="PTHR21467">
    <property type="entry name" value="PROTEIN PHOSPHATASE 4 REGULATORY SUBUNIT 4 PPP4R4"/>
    <property type="match status" value="1"/>
</dbReference>
<comment type="caution">
    <text evidence="1">The sequence shown here is derived from an EMBL/GenBank/DDBJ whole genome shotgun (WGS) entry which is preliminary data.</text>
</comment>
<dbReference type="PANTHER" id="PTHR21467:SF0">
    <property type="entry name" value="SERINE_THREONINE-PROTEIN PHOSPHATASE 4 REGULATORY SUBUNIT 4"/>
    <property type="match status" value="1"/>
</dbReference>